<gene>
    <name evidence="2" type="ORF">HGP28_17890</name>
</gene>
<dbReference type="Proteomes" id="UP000535589">
    <property type="component" value="Unassembled WGS sequence"/>
</dbReference>
<proteinExistence type="predicted"/>
<dbReference type="RefSeq" id="WP_103176223.1">
    <property type="nucleotide sequence ID" value="NZ_JABAIK010000028.1"/>
</dbReference>
<dbReference type="EMBL" id="JABAIK010000028">
    <property type="protein sequence ID" value="NLS14733.1"/>
    <property type="molecule type" value="Genomic_DNA"/>
</dbReference>
<accession>A0A7X8TTX5</accession>
<name>A0A7X8TTX5_9VIBR</name>
<sequence length="76" mass="8476">MPYLKILLGVLKIAPYIADGYRKWQAVRAQKKKQQQVKNINETPNETFADEFGAASGSVQLSDPKPNKLPSDTNKS</sequence>
<feature type="region of interest" description="Disordered" evidence="1">
    <location>
        <begin position="32"/>
        <end position="76"/>
    </location>
</feature>
<evidence type="ECO:0000256" key="1">
    <source>
        <dbReference type="SAM" id="MobiDB-lite"/>
    </source>
</evidence>
<organism evidence="2 3">
    <name type="scientific">Vibrio agarilyticus</name>
    <dbReference type="NCBI Taxonomy" id="2726741"/>
    <lineage>
        <taxon>Bacteria</taxon>
        <taxon>Pseudomonadati</taxon>
        <taxon>Pseudomonadota</taxon>
        <taxon>Gammaproteobacteria</taxon>
        <taxon>Vibrionales</taxon>
        <taxon>Vibrionaceae</taxon>
        <taxon>Vibrio</taxon>
    </lineage>
</organism>
<evidence type="ECO:0000313" key="3">
    <source>
        <dbReference type="Proteomes" id="UP000535589"/>
    </source>
</evidence>
<reference evidence="2 3" key="1">
    <citation type="submission" date="2020-04" db="EMBL/GenBank/DDBJ databases">
        <title>Vibrio sp. SM6, a novel species isolated from seawater.</title>
        <authorList>
            <person name="Wang X."/>
        </authorList>
    </citation>
    <scope>NUCLEOTIDE SEQUENCE [LARGE SCALE GENOMIC DNA]</scope>
    <source>
        <strain evidence="2 3">SM6</strain>
    </source>
</reference>
<dbReference type="AlphaFoldDB" id="A0A7X8TTX5"/>
<protein>
    <submittedName>
        <fullName evidence="2">Uncharacterized protein</fullName>
    </submittedName>
</protein>
<dbReference type="GeneID" id="96875305"/>
<comment type="caution">
    <text evidence="2">The sequence shown here is derived from an EMBL/GenBank/DDBJ whole genome shotgun (WGS) entry which is preliminary data.</text>
</comment>
<keyword evidence="3" id="KW-1185">Reference proteome</keyword>
<evidence type="ECO:0000313" key="2">
    <source>
        <dbReference type="EMBL" id="NLS14733.1"/>
    </source>
</evidence>